<keyword evidence="1" id="KW-1133">Transmembrane helix</keyword>
<feature type="transmembrane region" description="Helical" evidence="1">
    <location>
        <begin position="195"/>
        <end position="221"/>
    </location>
</feature>
<dbReference type="EMBL" id="MU827816">
    <property type="protein sequence ID" value="KAJ7323147.1"/>
    <property type="molecule type" value="Genomic_DNA"/>
</dbReference>
<name>A0A9X0CD12_9CNID</name>
<keyword evidence="1" id="KW-0472">Membrane</keyword>
<organism evidence="4 5">
    <name type="scientific">Desmophyllum pertusum</name>
    <dbReference type="NCBI Taxonomy" id="174260"/>
    <lineage>
        <taxon>Eukaryota</taxon>
        <taxon>Metazoa</taxon>
        <taxon>Cnidaria</taxon>
        <taxon>Anthozoa</taxon>
        <taxon>Hexacorallia</taxon>
        <taxon>Scleractinia</taxon>
        <taxon>Caryophylliina</taxon>
        <taxon>Caryophylliidae</taxon>
        <taxon>Desmophyllum</taxon>
    </lineage>
</organism>
<proteinExistence type="predicted"/>
<evidence type="ECO:0000256" key="2">
    <source>
        <dbReference type="SAM" id="SignalP"/>
    </source>
</evidence>
<dbReference type="SMART" id="SM00703">
    <property type="entry name" value="NRF"/>
    <property type="match status" value="1"/>
</dbReference>
<dbReference type="AlphaFoldDB" id="A0A9X0CD12"/>
<dbReference type="GO" id="GO:0016747">
    <property type="term" value="F:acyltransferase activity, transferring groups other than amino-acyl groups"/>
    <property type="evidence" value="ECO:0007669"/>
    <property type="project" value="InterPro"/>
</dbReference>
<dbReference type="Pfam" id="PF01757">
    <property type="entry name" value="Acyl_transf_3"/>
    <property type="match status" value="1"/>
</dbReference>
<feature type="signal peptide" evidence="2">
    <location>
        <begin position="1"/>
        <end position="26"/>
    </location>
</feature>
<feature type="transmembrane region" description="Helical" evidence="1">
    <location>
        <begin position="372"/>
        <end position="392"/>
    </location>
</feature>
<feature type="transmembrane region" description="Helical" evidence="1">
    <location>
        <begin position="335"/>
        <end position="360"/>
    </location>
</feature>
<feature type="transmembrane region" description="Helical" evidence="1">
    <location>
        <begin position="586"/>
        <end position="605"/>
    </location>
</feature>
<feature type="transmembrane region" description="Helical" evidence="1">
    <location>
        <begin position="666"/>
        <end position="685"/>
    </location>
</feature>
<keyword evidence="2" id="KW-0732">Signal</keyword>
<keyword evidence="1" id="KW-0812">Transmembrane</keyword>
<dbReference type="Pfam" id="PF20146">
    <property type="entry name" value="NRF"/>
    <property type="match status" value="1"/>
</dbReference>
<evidence type="ECO:0000256" key="1">
    <source>
        <dbReference type="SAM" id="Phobius"/>
    </source>
</evidence>
<evidence type="ECO:0000259" key="3">
    <source>
        <dbReference type="SMART" id="SM00703"/>
    </source>
</evidence>
<evidence type="ECO:0000313" key="4">
    <source>
        <dbReference type="EMBL" id="KAJ7323147.1"/>
    </source>
</evidence>
<feature type="transmembrane region" description="Helical" evidence="1">
    <location>
        <begin position="474"/>
        <end position="496"/>
    </location>
</feature>
<gene>
    <name evidence="4" type="ORF">OS493_032151</name>
</gene>
<evidence type="ECO:0000313" key="5">
    <source>
        <dbReference type="Proteomes" id="UP001163046"/>
    </source>
</evidence>
<feature type="transmembrane region" description="Helical" evidence="1">
    <location>
        <begin position="697"/>
        <end position="721"/>
    </location>
</feature>
<accession>A0A9X0CD12</accession>
<reference evidence="4" key="1">
    <citation type="submission" date="2023-01" db="EMBL/GenBank/DDBJ databases">
        <title>Genome assembly of the deep-sea coral Lophelia pertusa.</title>
        <authorList>
            <person name="Herrera S."/>
            <person name="Cordes E."/>
        </authorList>
    </citation>
    <scope>NUCLEOTIDE SEQUENCE</scope>
    <source>
        <strain evidence="4">USNM1676648</strain>
        <tissue evidence="4">Polyp</tissue>
    </source>
</reference>
<dbReference type="OrthoDB" id="207378at2759"/>
<feature type="chain" id="PRO_5040747736" description="Nose resistant-to-fluoxetine protein N-terminal domain-containing protein" evidence="2">
    <location>
        <begin position="27"/>
        <end position="737"/>
    </location>
</feature>
<dbReference type="PANTHER" id="PTHR11161:SF0">
    <property type="entry name" value="O-ACYLTRANSFERASE LIKE PROTEIN"/>
    <property type="match status" value="1"/>
</dbReference>
<keyword evidence="5" id="KW-1185">Reference proteome</keyword>
<protein>
    <recommendedName>
        <fullName evidence="3">Nose resistant-to-fluoxetine protein N-terminal domain-containing protein</fullName>
    </recommendedName>
</protein>
<comment type="caution">
    <text evidence="4">The sequence shown here is derived from an EMBL/GenBank/DDBJ whole genome shotgun (WGS) entry which is preliminary data.</text>
</comment>
<feature type="transmembrane region" description="Helical" evidence="1">
    <location>
        <begin position="625"/>
        <end position="646"/>
    </location>
</feature>
<dbReference type="InterPro" id="IPR052728">
    <property type="entry name" value="O2_lipid_transport_reg"/>
</dbReference>
<sequence length="737" mass="82475">MAACRSTLGIFAVFFVFCLFPTSSTASPGLISKNFSHIAQQFGFPFPKLPNISFSNVGKRCRDTVEKLSQTQLAPYLDAIGKPQSGVFVGNVGWLGSYSECTKTIVDAHYCLAYITVPAVPITRGLPIRWGICAPKQCSEGDVTNALQDIFSGLNEEFNMTVATLSPQPVTGSMGVSNKAKPVFCNKKSEYTTGVLITLTLCGLIVSLCLVGTIIDIAVSFMKPHSLPLNKSDGFMPVRGVSIATDHDEACGQNPFGKSNPDSDSTHLLNSSPEVINFSSRTTLSSFPQQPVRPNVVVRFFLCFSLIQNTNRIMDTNVPPSAITSINGMRVLSMWWVILGHTYAFQMLSSISNLLLFVKIIQRFTFQTVGNATFSVDSFFFLSGLLVAYLSLRHMEKKNGQLPLFNYYFHRFWRLTPTYMFVLLFFDQMAGFLGEGPMWYGLQAESPCNKYWWTNLLYINNFYPTSMNDECFGWGWYLANDMQFYVIAPAILFTAYRFRLRGLLLIVGVLTGISFITTAVLFSHYDLAAVMLSPAFQAQTAAGIDSQSLTYEKPYCRIAPYLVGMVLGYLLLHAKDWKLPTKVHTYLFNMAGWCVAIVLALSTLYGQYKVIREHNPQPFSRAENIMYGTFSRFAWSLALAWVIFACHRGLGGLVNKILSARFWIPLSRLTYCAYLVHPIVIFTLFGSFETVRAYSDVHISFCFVGVVVISYAAAFIVSVCVEFPMMQLEKLIFKSDR</sequence>
<feature type="transmembrane region" description="Helical" evidence="1">
    <location>
        <begin position="558"/>
        <end position="574"/>
    </location>
</feature>
<dbReference type="InterPro" id="IPR002656">
    <property type="entry name" value="Acyl_transf_3_dom"/>
</dbReference>
<feature type="transmembrane region" description="Helical" evidence="1">
    <location>
        <begin position="412"/>
        <end position="433"/>
    </location>
</feature>
<dbReference type="PANTHER" id="PTHR11161">
    <property type="entry name" value="O-ACYLTRANSFERASE"/>
    <property type="match status" value="1"/>
</dbReference>
<dbReference type="InterPro" id="IPR006621">
    <property type="entry name" value="Nose-resist-to-fluoxetine_N"/>
</dbReference>
<dbReference type="Proteomes" id="UP001163046">
    <property type="component" value="Unassembled WGS sequence"/>
</dbReference>
<feature type="transmembrane region" description="Helical" evidence="1">
    <location>
        <begin position="503"/>
        <end position="525"/>
    </location>
</feature>
<feature type="domain" description="Nose resistant-to-fluoxetine protein N-terminal" evidence="3">
    <location>
        <begin position="67"/>
        <end position="171"/>
    </location>
</feature>